<reference evidence="7 8" key="1">
    <citation type="journal article" date="2019" name="Emerg. Microbes Infect.">
        <title>Comprehensive subspecies identification of 175 nontuberculous mycobacteria species based on 7547 genomic profiles.</title>
        <authorList>
            <person name="Matsumoto Y."/>
            <person name="Kinjo T."/>
            <person name="Motooka D."/>
            <person name="Nabeya D."/>
            <person name="Jung N."/>
            <person name="Uechi K."/>
            <person name="Horii T."/>
            <person name="Iida T."/>
            <person name="Fujita J."/>
            <person name="Nakamura S."/>
        </authorList>
    </citation>
    <scope>NUCLEOTIDE SEQUENCE [LARGE SCALE GENOMIC DNA]</scope>
    <source>
        <strain evidence="7 8">JCM 17423</strain>
    </source>
</reference>
<feature type="domain" description="D-isomer specific 2-hydroxyacid dehydrogenase catalytic" evidence="5">
    <location>
        <begin position="33"/>
        <end position="320"/>
    </location>
</feature>
<dbReference type="Gene3D" id="3.40.50.720">
    <property type="entry name" value="NAD(P)-binding Rossmann-like Domain"/>
    <property type="match status" value="2"/>
</dbReference>
<dbReference type="EMBL" id="AP022586">
    <property type="protein sequence ID" value="BBY16659.1"/>
    <property type="molecule type" value="Genomic_DNA"/>
</dbReference>
<dbReference type="InterPro" id="IPR029753">
    <property type="entry name" value="D-isomer_DH_CS"/>
</dbReference>
<comment type="similarity">
    <text evidence="1 4">Belongs to the D-isomer specific 2-hydroxyacid dehydrogenase family.</text>
</comment>
<evidence type="ECO:0000259" key="5">
    <source>
        <dbReference type="Pfam" id="PF00389"/>
    </source>
</evidence>
<keyword evidence="2 4" id="KW-0560">Oxidoreductase</keyword>
<dbReference type="RefSeq" id="WP_134052778.1">
    <property type="nucleotide sequence ID" value="NZ_AP022586.1"/>
</dbReference>
<dbReference type="GO" id="GO:0030267">
    <property type="term" value="F:glyoxylate reductase (NADPH) activity"/>
    <property type="evidence" value="ECO:0007669"/>
    <property type="project" value="TreeGrafter"/>
</dbReference>
<dbReference type="InterPro" id="IPR050223">
    <property type="entry name" value="D-isomer_2-hydroxyacid_DH"/>
</dbReference>
<accession>A0AAD1IJN2</accession>
<evidence type="ECO:0000256" key="4">
    <source>
        <dbReference type="RuleBase" id="RU003719"/>
    </source>
</evidence>
<dbReference type="Proteomes" id="UP000466607">
    <property type="component" value="Chromosome"/>
</dbReference>
<sequence length="321" mass="33187">MTTPAGHVYVSRLLTDGAMARLRALGLPLRIGDDNPPTREALAAGMAGAAAAVVTLTERVDADLLATAGDGLAVVANVAVGYDNIDVAAARAAGVTVTNTPGVLDNATADHTFALILAVTRRVVDGDRFLRSREPWIWGPRMLIGLDVSAGATLGIIGYGRIGRAVARRARAFDMTVLASTRSRTSGDEDGVRFVDTGTLLADSDVVCVLTPLTPQTRHLIDAAALARMKPTAYLVNTARGGVVDETALIDALTAGRIGGAALDVFENEPHVNPALLDVPNLVLTPHIASAGEATRDAMGILAVDNVAAVLSGRPALTPVR</sequence>
<evidence type="ECO:0000259" key="6">
    <source>
        <dbReference type="Pfam" id="PF02826"/>
    </source>
</evidence>
<protein>
    <submittedName>
        <fullName evidence="7">D-glycerate dehydrogenase</fullName>
    </submittedName>
</protein>
<dbReference type="CDD" id="cd05301">
    <property type="entry name" value="GDH"/>
    <property type="match status" value="1"/>
</dbReference>
<dbReference type="FunFam" id="3.40.50.720:FF:000203">
    <property type="entry name" value="D-3-phosphoglycerate dehydrogenase (SerA)"/>
    <property type="match status" value="1"/>
</dbReference>
<dbReference type="SUPFAM" id="SSF51735">
    <property type="entry name" value="NAD(P)-binding Rossmann-fold domains"/>
    <property type="match status" value="1"/>
</dbReference>
<dbReference type="GO" id="GO:0005829">
    <property type="term" value="C:cytosol"/>
    <property type="evidence" value="ECO:0007669"/>
    <property type="project" value="TreeGrafter"/>
</dbReference>
<name>A0AAD1IJN2_9MYCO</name>
<feature type="domain" description="D-isomer specific 2-hydroxyacid dehydrogenase NAD-binding" evidence="6">
    <location>
        <begin position="113"/>
        <end position="289"/>
    </location>
</feature>
<evidence type="ECO:0000256" key="3">
    <source>
        <dbReference type="ARBA" id="ARBA00023027"/>
    </source>
</evidence>
<evidence type="ECO:0000313" key="8">
    <source>
        <dbReference type="Proteomes" id="UP000466607"/>
    </source>
</evidence>
<evidence type="ECO:0000256" key="1">
    <source>
        <dbReference type="ARBA" id="ARBA00005854"/>
    </source>
</evidence>
<dbReference type="InterPro" id="IPR006139">
    <property type="entry name" value="D-isomer_2_OHA_DH_cat_dom"/>
</dbReference>
<evidence type="ECO:0000256" key="2">
    <source>
        <dbReference type="ARBA" id="ARBA00023002"/>
    </source>
</evidence>
<proteinExistence type="inferred from homology"/>
<dbReference type="InterPro" id="IPR006140">
    <property type="entry name" value="D-isomer_DH_NAD-bd"/>
</dbReference>
<keyword evidence="8" id="KW-1185">Reference proteome</keyword>
<dbReference type="GO" id="GO:0051287">
    <property type="term" value="F:NAD binding"/>
    <property type="evidence" value="ECO:0007669"/>
    <property type="project" value="InterPro"/>
</dbReference>
<dbReference type="Pfam" id="PF02826">
    <property type="entry name" value="2-Hacid_dh_C"/>
    <property type="match status" value="1"/>
</dbReference>
<evidence type="ECO:0000313" key="7">
    <source>
        <dbReference type="EMBL" id="BBY16659.1"/>
    </source>
</evidence>
<dbReference type="PROSITE" id="PS00671">
    <property type="entry name" value="D_2_HYDROXYACID_DH_3"/>
    <property type="match status" value="1"/>
</dbReference>
<dbReference type="Pfam" id="PF00389">
    <property type="entry name" value="2-Hacid_dh"/>
    <property type="match status" value="1"/>
</dbReference>
<dbReference type="PANTHER" id="PTHR10996">
    <property type="entry name" value="2-HYDROXYACID DEHYDROGENASE-RELATED"/>
    <property type="match status" value="1"/>
</dbReference>
<dbReference type="SUPFAM" id="SSF52283">
    <property type="entry name" value="Formate/glycerate dehydrogenase catalytic domain-like"/>
    <property type="match status" value="1"/>
</dbReference>
<organism evidence="7 8">
    <name type="scientific">Mycolicibacterium litorale</name>
    <dbReference type="NCBI Taxonomy" id="758802"/>
    <lineage>
        <taxon>Bacteria</taxon>
        <taxon>Bacillati</taxon>
        <taxon>Actinomycetota</taxon>
        <taxon>Actinomycetes</taxon>
        <taxon>Mycobacteriales</taxon>
        <taxon>Mycobacteriaceae</taxon>
        <taxon>Mycolicibacterium</taxon>
    </lineage>
</organism>
<keyword evidence="3" id="KW-0520">NAD</keyword>
<dbReference type="GO" id="GO:0016618">
    <property type="term" value="F:hydroxypyruvate reductase [NAD(P)H] activity"/>
    <property type="evidence" value="ECO:0007669"/>
    <property type="project" value="TreeGrafter"/>
</dbReference>
<dbReference type="PANTHER" id="PTHR10996:SF283">
    <property type="entry name" value="GLYOXYLATE_HYDROXYPYRUVATE REDUCTASE B"/>
    <property type="match status" value="1"/>
</dbReference>
<dbReference type="AlphaFoldDB" id="A0AAD1IJN2"/>
<dbReference type="InterPro" id="IPR036291">
    <property type="entry name" value="NAD(P)-bd_dom_sf"/>
</dbReference>
<gene>
    <name evidence="7" type="ORF">MLIT_22510</name>
</gene>